<gene>
    <name evidence="3" type="ORF">QE412_000092</name>
</gene>
<dbReference type="InterPro" id="IPR008979">
    <property type="entry name" value="Galactose-bd-like_sf"/>
</dbReference>
<proteinExistence type="predicted"/>
<dbReference type="SUPFAM" id="SSF53474">
    <property type="entry name" value="alpha/beta-Hydrolases"/>
    <property type="match status" value="1"/>
</dbReference>
<feature type="domain" description="Xaa-Pro dipeptidyl-peptidase C-terminal" evidence="2">
    <location>
        <begin position="330"/>
        <end position="575"/>
    </location>
</feature>
<dbReference type="PANTHER" id="PTHR43056:SF10">
    <property type="entry name" value="COCE_NOND FAMILY, PUTATIVE (AFU_ORTHOLOGUE AFUA_7G00600)-RELATED"/>
    <property type="match status" value="1"/>
</dbReference>
<dbReference type="PANTHER" id="PTHR43056">
    <property type="entry name" value="PEPTIDASE S9 PROLYL OLIGOPEPTIDASE"/>
    <property type="match status" value="1"/>
</dbReference>
<reference evidence="3 4" key="1">
    <citation type="submission" date="2023-07" db="EMBL/GenBank/DDBJ databases">
        <title>Functional and genomic diversity of the sorghum phyllosphere microbiome.</title>
        <authorList>
            <person name="Shade A."/>
        </authorList>
    </citation>
    <scope>NUCLEOTIDE SEQUENCE [LARGE SCALE GENOMIC DNA]</scope>
    <source>
        <strain evidence="3 4">SORGH_AS_1207</strain>
    </source>
</reference>
<dbReference type="Pfam" id="PF02129">
    <property type="entry name" value="Peptidase_S15"/>
    <property type="match status" value="1"/>
</dbReference>
<evidence type="ECO:0000256" key="1">
    <source>
        <dbReference type="ARBA" id="ARBA00022801"/>
    </source>
</evidence>
<dbReference type="InterPro" id="IPR029058">
    <property type="entry name" value="AB_hydrolase_fold"/>
</dbReference>
<dbReference type="InterPro" id="IPR000383">
    <property type="entry name" value="Xaa-Pro-like_dom"/>
</dbReference>
<dbReference type="InterPro" id="IPR050585">
    <property type="entry name" value="Xaa-Pro_dipeptidyl-ppase/CocE"/>
</dbReference>
<keyword evidence="1 3" id="KW-0378">Hydrolase</keyword>
<dbReference type="Pfam" id="PF08530">
    <property type="entry name" value="PepX_C"/>
    <property type="match status" value="1"/>
</dbReference>
<dbReference type="InterPro" id="IPR005674">
    <property type="entry name" value="CocE/Ser_esterase"/>
</dbReference>
<evidence type="ECO:0000259" key="2">
    <source>
        <dbReference type="SMART" id="SM00939"/>
    </source>
</evidence>
<dbReference type="SUPFAM" id="SSF49785">
    <property type="entry name" value="Galactose-binding domain-like"/>
    <property type="match status" value="1"/>
</dbReference>
<keyword evidence="4" id="KW-1185">Reference proteome</keyword>
<dbReference type="EMBL" id="JAUTBF010000001">
    <property type="protein sequence ID" value="MDQ1121519.1"/>
    <property type="molecule type" value="Genomic_DNA"/>
</dbReference>
<dbReference type="GO" id="GO:0016787">
    <property type="term" value="F:hydrolase activity"/>
    <property type="evidence" value="ECO:0007669"/>
    <property type="project" value="UniProtKB-KW"/>
</dbReference>
<dbReference type="RefSeq" id="WP_307478761.1">
    <property type="nucleotide sequence ID" value="NZ_JAUTBF010000001.1"/>
</dbReference>
<evidence type="ECO:0000313" key="3">
    <source>
        <dbReference type="EMBL" id="MDQ1121519.1"/>
    </source>
</evidence>
<dbReference type="Gene3D" id="3.40.50.1820">
    <property type="entry name" value="alpha/beta hydrolase"/>
    <property type="match status" value="1"/>
</dbReference>
<comment type="caution">
    <text evidence="3">The sequence shown here is derived from an EMBL/GenBank/DDBJ whole genome shotgun (WGS) entry which is preliminary data.</text>
</comment>
<dbReference type="NCBIfam" id="TIGR00976">
    <property type="entry name" value="CocE_NonD"/>
    <property type="match status" value="1"/>
</dbReference>
<dbReference type="Gene3D" id="2.60.120.260">
    <property type="entry name" value="Galactose-binding domain-like"/>
    <property type="match status" value="1"/>
</dbReference>
<sequence length="602" mass="66836">MTGTVTRRGLPFTTFGATPFEREIGRPAERYRGETVVEAGILMRDGVVLAADVYLPPEETLPVPAIVTITPYGKSSPGRLDADALSLRAAGYAVVVVDCRGRGKSEGTWIPARHDARDGHDVVEWAADAAWSTGAVGMTGHSYSAWVAWAAASENPRGLSCIVSSSAIGAWQEEIPFHRGVLQLNCAWWLYGVRRRIQERPPGDASVDWDRVLRLLPVDRIRDELDIPRELWDSVMIDDTLAGWDDVRFPQEVYDAIDVPALHVTGWFDLEDMPGAFRHYERMTARGDRSTPQHLIVGPWNHPMVRWPHSDHGGIEYGPEAAVDMSAVHRQWFDRWLKPGADTGTEDVPVWVWETGTERWRAERSWPRANDATVLYLAADRAAGGLVGTLAPAFTERTPEMTYSYDPLDPVMTGTRVHEYGQEDIPVDQTETEEREDVLIYTSTRLTSAITLSGRAQVYLEAATDGDDTDWHVKLTDVDRHGRSTKVAQACMRASHREGSDSPAPVPPGRFMTYALDLWPAQHVFLPGHRIRVSVTSSDFPWSARNLNRFGPLHSQSDPRTAVNTVRHAGVSRIVLPIEVCGRALDSEGPNGEGPETDGQCQ</sequence>
<protein>
    <submittedName>
        <fullName evidence="3">CocE/NonD family hydrolase</fullName>
    </submittedName>
</protein>
<dbReference type="Proteomes" id="UP001226691">
    <property type="component" value="Unassembled WGS sequence"/>
</dbReference>
<dbReference type="InterPro" id="IPR013736">
    <property type="entry name" value="Xaa-Pro_dipept_C"/>
</dbReference>
<dbReference type="SMART" id="SM00939">
    <property type="entry name" value="PepX_C"/>
    <property type="match status" value="1"/>
</dbReference>
<name>A0ABU0TRE1_MICTR</name>
<organism evidence="3 4">
    <name type="scientific">Microbacterium trichothecenolyticum</name>
    <name type="common">Aureobacterium trichothecenolyticum</name>
    <dbReference type="NCBI Taxonomy" id="69370"/>
    <lineage>
        <taxon>Bacteria</taxon>
        <taxon>Bacillati</taxon>
        <taxon>Actinomycetota</taxon>
        <taxon>Actinomycetes</taxon>
        <taxon>Micrococcales</taxon>
        <taxon>Microbacteriaceae</taxon>
        <taxon>Microbacterium</taxon>
    </lineage>
</organism>
<evidence type="ECO:0000313" key="4">
    <source>
        <dbReference type="Proteomes" id="UP001226691"/>
    </source>
</evidence>
<dbReference type="Gene3D" id="1.10.3020.10">
    <property type="entry name" value="alpha-amino acid ester hydrolase ( Helical cap domain)"/>
    <property type="match status" value="1"/>
</dbReference>
<accession>A0ABU0TRE1</accession>